<dbReference type="Proteomes" id="UP000194800">
    <property type="component" value="Unassembled WGS sequence"/>
</dbReference>
<protein>
    <submittedName>
        <fullName evidence="2">Uncharacterized protein</fullName>
    </submittedName>
</protein>
<dbReference type="AlphaFoldDB" id="A0A242ND50"/>
<dbReference type="EMBL" id="NART01000163">
    <property type="protein sequence ID" value="OTQ07730.1"/>
    <property type="molecule type" value="Genomic_DNA"/>
</dbReference>
<proteinExistence type="predicted"/>
<keyword evidence="1" id="KW-0812">Transmembrane</keyword>
<evidence type="ECO:0000313" key="2">
    <source>
        <dbReference type="EMBL" id="OTP97559.1"/>
    </source>
</evidence>
<dbReference type="OrthoDB" id="9781903at2"/>
<keyword evidence="1" id="KW-0472">Membrane</keyword>
<evidence type="ECO:0000313" key="5">
    <source>
        <dbReference type="Proteomes" id="UP000194977"/>
    </source>
</evidence>
<evidence type="ECO:0000256" key="1">
    <source>
        <dbReference type="SAM" id="Phobius"/>
    </source>
</evidence>
<reference evidence="4 5" key="1">
    <citation type="submission" date="2017-03" db="EMBL/GenBank/DDBJ databases">
        <title>Comparative genomics of honeybee gut symbionts reveal geographically distinct and subgroup specific antibiotic resistance.</title>
        <authorList>
            <person name="Ludvigsen J."/>
            <person name="Porcellato D."/>
            <person name="Labee-Lund T.M."/>
            <person name="Amdam G.V."/>
            <person name="Rudi K."/>
        </authorList>
    </citation>
    <scope>NUCLEOTIDE SEQUENCE [LARGE SCALE GENOMIC DNA]</scope>
    <source>
        <strain evidence="2 5">A-7-12</strain>
        <strain evidence="3 4">A-9-12</strain>
    </source>
</reference>
<organism evidence="2 5">
    <name type="scientific">Gilliamella apicola</name>
    <dbReference type="NCBI Taxonomy" id="1196095"/>
    <lineage>
        <taxon>Bacteria</taxon>
        <taxon>Pseudomonadati</taxon>
        <taxon>Pseudomonadota</taxon>
        <taxon>Gammaproteobacteria</taxon>
        <taxon>Orbales</taxon>
        <taxon>Orbaceae</taxon>
        <taxon>Gilliamella</taxon>
    </lineage>
</organism>
<sequence length="75" mass="8961">MKNESLEFMGRLCINFGHNHYALEFHEKNLIISLLNVVHKNQLDQYWYHTIIYISLANILSIISQLLNENKTFHM</sequence>
<dbReference type="RefSeq" id="WP_086272760.1">
    <property type="nucleotide sequence ID" value="NZ_CAMLEZ010000005.1"/>
</dbReference>
<evidence type="ECO:0000313" key="4">
    <source>
        <dbReference type="Proteomes" id="UP000194800"/>
    </source>
</evidence>
<accession>A0A242ND50</accession>
<keyword evidence="1" id="KW-1133">Transmembrane helix</keyword>
<name>A0A242ND50_9GAMM</name>
<dbReference type="EMBL" id="NARP01000073">
    <property type="protein sequence ID" value="OTP97559.1"/>
    <property type="molecule type" value="Genomic_DNA"/>
</dbReference>
<keyword evidence="4" id="KW-1185">Reference proteome</keyword>
<evidence type="ECO:0000313" key="3">
    <source>
        <dbReference type="EMBL" id="OTQ07730.1"/>
    </source>
</evidence>
<dbReference type="Proteomes" id="UP000194977">
    <property type="component" value="Unassembled WGS sequence"/>
</dbReference>
<feature type="transmembrane region" description="Helical" evidence="1">
    <location>
        <begin position="46"/>
        <end position="67"/>
    </location>
</feature>
<comment type="caution">
    <text evidence="2">The sequence shown here is derived from an EMBL/GenBank/DDBJ whole genome shotgun (WGS) entry which is preliminary data.</text>
</comment>
<gene>
    <name evidence="3" type="ORF">B6C91_14310</name>
    <name evidence="2" type="ORF">B6D08_14240</name>
</gene>